<evidence type="ECO:0000313" key="3">
    <source>
        <dbReference type="EMBL" id="ABC21771.1"/>
    </source>
</evidence>
<dbReference type="STRING" id="269796.Rru_A0970"/>
<dbReference type="PhylomeDB" id="Q2RVS4"/>
<keyword evidence="1" id="KW-0472">Membrane</keyword>
<evidence type="ECO:0000256" key="1">
    <source>
        <dbReference type="SAM" id="Phobius"/>
    </source>
</evidence>
<sequence length="216" mass="22395">MTALDGGAQALIIDGAPAGGTLVPEDALAQALAEGATGEIELAERRYFVQVFDPPRRLFLIGAVHIGQALAPMAAMAGFGVVIIDPRRAWATAERFPGAVLDPRWPDEALASHGLDRRSAVVTLTHDSKIDDPALVVALPSAAFYVAALGSPRTHGQRVERLTPKIGAAALARLKAPAGLDIGASTPAEIAVSVLAEMILALRGAKAARPPKDARP</sequence>
<accession>Q2RVS4</accession>
<dbReference type="PANTHER" id="PTHR30388">
    <property type="entry name" value="ALDEHYDE OXIDOREDUCTASE MOLYBDENUM COFACTOR ASSEMBLY PROTEIN"/>
    <property type="match status" value="1"/>
</dbReference>
<keyword evidence="1" id="KW-0812">Transmembrane</keyword>
<keyword evidence="4" id="KW-1185">Reference proteome</keyword>
<dbReference type="EMBL" id="CP000230">
    <property type="protein sequence ID" value="ABC21771.1"/>
    <property type="molecule type" value="Genomic_DNA"/>
</dbReference>
<dbReference type="Proteomes" id="UP000001929">
    <property type="component" value="Chromosome"/>
</dbReference>
<dbReference type="eggNOG" id="COG1975">
    <property type="taxonomic scope" value="Bacteria"/>
</dbReference>
<dbReference type="Pfam" id="PF13478">
    <property type="entry name" value="XdhC_C"/>
    <property type="match status" value="1"/>
</dbReference>
<evidence type="ECO:0000313" key="4">
    <source>
        <dbReference type="Proteomes" id="UP000001929"/>
    </source>
</evidence>
<keyword evidence="1" id="KW-1133">Transmembrane helix</keyword>
<protein>
    <recommendedName>
        <fullName evidence="2">XdhC Rossmann domain-containing protein</fullName>
    </recommendedName>
</protein>
<name>Q2RVS4_RHORT</name>
<dbReference type="PATRIC" id="fig|269796.9.peg.1025"/>
<dbReference type="HOGENOM" id="CLU_041115_3_2_5"/>
<dbReference type="EnsemblBacteria" id="ABC21771">
    <property type="protein sequence ID" value="ABC21771"/>
    <property type="gene ID" value="Rru_A0970"/>
</dbReference>
<gene>
    <name evidence="3" type="ordered locus">Rru_A0970</name>
</gene>
<proteinExistence type="predicted"/>
<reference evidence="3 4" key="1">
    <citation type="journal article" date="2011" name="Stand. Genomic Sci.">
        <title>Complete genome sequence of Rhodospirillum rubrum type strain (S1).</title>
        <authorList>
            <person name="Munk A.C."/>
            <person name="Copeland A."/>
            <person name="Lucas S."/>
            <person name="Lapidus A."/>
            <person name="Del Rio T.G."/>
            <person name="Barry K."/>
            <person name="Detter J.C."/>
            <person name="Hammon N."/>
            <person name="Israni S."/>
            <person name="Pitluck S."/>
            <person name="Brettin T."/>
            <person name="Bruce D."/>
            <person name="Han C."/>
            <person name="Tapia R."/>
            <person name="Gilna P."/>
            <person name="Schmutz J."/>
            <person name="Larimer F."/>
            <person name="Land M."/>
            <person name="Kyrpides N.C."/>
            <person name="Mavromatis K."/>
            <person name="Richardson P."/>
            <person name="Rohde M."/>
            <person name="Goker M."/>
            <person name="Klenk H.P."/>
            <person name="Zhang Y."/>
            <person name="Roberts G.P."/>
            <person name="Reslewic S."/>
            <person name="Schwartz D.C."/>
        </authorList>
    </citation>
    <scope>NUCLEOTIDE SEQUENCE [LARGE SCALE GENOMIC DNA]</scope>
    <source>
        <strain evidence="4">ATCC 11170 / ATH 1.1.1 / DSM 467 / LMG 4362 / NCIMB 8255 / S1</strain>
    </source>
</reference>
<dbReference type="InterPro" id="IPR052698">
    <property type="entry name" value="MoCofactor_Util/Proc"/>
</dbReference>
<dbReference type="InterPro" id="IPR027051">
    <property type="entry name" value="XdhC_Rossmann_dom"/>
</dbReference>
<feature type="transmembrane region" description="Helical" evidence="1">
    <location>
        <begin position="58"/>
        <end position="84"/>
    </location>
</feature>
<organism evidence="3 4">
    <name type="scientific">Rhodospirillum rubrum (strain ATCC 11170 / ATH 1.1.1 / DSM 467 / LMG 4362 / NCIMB 8255 / S1)</name>
    <dbReference type="NCBI Taxonomy" id="269796"/>
    <lineage>
        <taxon>Bacteria</taxon>
        <taxon>Pseudomonadati</taxon>
        <taxon>Pseudomonadota</taxon>
        <taxon>Alphaproteobacteria</taxon>
        <taxon>Rhodospirillales</taxon>
        <taxon>Rhodospirillaceae</taxon>
        <taxon>Rhodospirillum</taxon>
    </lineage>
</organism>
<dbReference type="KEGG" id="rru:Rru_A0970"/>
<dbReference type="PANTHER" id="PTHR30388:SF4">
    <property type="entry name" value="MOLYBDENUM COFACTOR INSERTION CHAPERONE PAOD"/>
    <property type="match status" value="1"/>
</dbReference>
<feature type="domain" description="XdhC Rossmann" evidence="2">
    <location>
        <begin position="58"/>
        <end position="198"/>
    </location>
</feature>
<dbReference type="Gene3D" id="3.40.50.720">
    <property type="entry name" value="NAD(P)-binding Rossmann-like Domain"/>
    <property type="match status" value="1"/>
</dbReference>
<evidence type="ECO:0000259" key="2">
    <source>
        <dbReference type="Pfam" id="PF13478"/>
    </source>
</evidence>
<dbReference type="AlphaFoldDB" id="Q2RVS4"/>